<dbReference type="Proteomes" id="UP000613177">
    <property type="component" value="Unassembled WGS sequence"/>
</dbReference>
<gene>
    <name evidence="2" type="ORF">INT48_004513</name>
</gene>
<evidence type="ECO:0000313" key="3">
    <source>
        <dbReference type="Proteomes" id="UP000613177"/>
    </source>
</evidence>
<reference evidence="2" key="1">
    <citation type="submission" date="2021-01" db="EMBL/GenBank/DDBJ databases">
        <title>Metabolic potential, ecology and presence of endohyphal bacteria is reflected in genomic diversity of Mucoromycotina.</title>
        <authorList>
            <person name="Muszewska A."/>
            <person name="Okrasinska A."/>
            <person name="Steczkiewicz K."/>
            <person name="Drgas O."/>
            <person name="Orlowska M."/>
            <person name="Perlinska-Lenart U."/>
            <person name="Aleksandrzak-Piekarczyk T."/>
            <person name="Szatraj K."/>
            <person name="Zielenkiewicz U."/>
            <person name="Pilsyk S."/>
            <person name="Malc E."/>
            <person name="Mieczkowski P."/>
            <person name="Kruszewska J.S."/>
            <person name="Biernat P."/>
            <person name="Pawlowska J."/>
        </authorList>
    </citation>
    <scope>NUCLEOTIDE SEQUENCE</scope>
    <source>
        <strain evidence="2">WA0000018081</strain>
    </source>
</reference>
<accession>A0A8H7SWE6</accession>
<name>A0A8H7SWE6_9FUNG</name>
<feature type="region of interest" description="Disordered" evidence="1">
    <location>
        <begin position="43"/>
        <end position="71"/>
    </location>
</feature>
<evidence type="ECO:0000313" key="2">
    <source>
        <dbReference type="EMBL" id="KAG2237610.1"/>
    </source>
</evidence>
<comment type="caution">
    <text evidence="2">The sequence shown here is derived from an EMBL/GenBank/DDBJ whole genome shotgun (WGS) entry which is preliminary data.</text>
</comment>
<keyword evidence="3" id="KW-1185">Reference proteome</keyword>
<sequence>MILDFDTLWSQAHADKALEIEKKNKLSIPLLQSTTESLTQRMNTQDINNNIDSSEPSDSEEETFTTNEEAFSSRISLTKTDGLFVHSNMFEIL</sequence>
<protein>
    <submittedName>
        <fullName evidence="2">Uncharacterized protein</fullName>
    </submittedName>
</protein>
<evidence type="ECO:0000256" key="1">
    <source>
        <dbReference type="SAM" id="MobiDB-lite"/>
    </source>
</evidence>
<dbReference type="EMBL" id="JAEPRE010000004">
    <property type="protein sequence ID" value="KAG2237610.1"/>
    <property type="molecule type" value="Genomic_DNA"/>
</dbReference>
<organism evidence="2 3">
    <name type="scientific">Thamnidium elegans</name>
    <dbReference type="NCBI Taxonomy" id="101142"/>
    <lineage>
        <taxon>Eukaryota</taxon>
        <taxon>Fungi</taxon>
        <taxon>Fungi incertae sedis</taxon>
        <taxon>Mucoromycota</taxon>
        <taxon>Mucoromycotina</taxon>
        <taxon>Mucoromycetes</taxon>
        <taxon>Mucorales</taxon>
        <taxon>Mucorineae</taxon>
        <taxon>Mucoraceae</taxon>
        <taxon>Thamnidium</taxon>
    </lineage>
</organism>
<dbReference type="AlphaFoldDB" id="A0A8H7SWE6"/>
<proteinExistence type="predicted"/>